<protein>
    <recommendedName>
        <fullName evidence="3">YD repeat-containing protein</fullName>
    </recommendedName>
</protein>
<proteinExistence type="predicted"/>
<sequence length="185" mass="20343">MTPRTTYTGLTHYRTPNGIFSGPYVANAPIIAVHPVNLAPLVQLRPAVSLTVANTTSRGPEQLETVEWGTPKNWQPAPVPVHPIVAALTAAGLPAHPHQTRAGDAGAALHLHSEDRYYQLVIIERRGNLYHQILDQLNHENPFRRLHNITTAEVPTCVRIFCDTYNARILPDQPVDVVPGQPLNG</sequence>
<comment type="caution">
    <text evidence="1">The sequence shown here is derived from an EMBL/GenBank/DDBJ whole genome shotgun (WGS) entry which is preliminary data.</text>
</comment>
<evidence type="ECO:0000313" key="1">
    <source>
        <dbReference type="EMBL" id="GAA2116669.1"/>
    </source>
</evidence>
<evidence type="ECO:0008006" key="3">
    <source>
        <dbReference type="Google" id="ProtNLM"/>
    </source>
</evidence>
<dbReference type="Proteomes" id="UP001500897">
    <property type="component" value="Unassembled WGS sequence"/>
</dbReference>
<accession>A0ABP5JGN2</accession>
<name>A0ABP5JGN2_9ACTN</name>
<keyword evidence="2" id="KW-1185">Reference proteome</keyword>
<evidence type="ECO:0000313" key="2">
    <source>
        <dbReference type="Proteomes" id="UP001500897"/>
    </source>
</evidence>
<dbReference type="EMBL" id="BAAANS010000055">
    <property type="protein sequence ID" value="GAA2116669.1"/>
    <property type="molecule type" value="Genomic_DNA"/>
</dbReference>
<dbReference type="RefSeq" id="WP_344557001.1">
    <property type="nucleotide sequence ID" value="NZ_BAAANS010000055.1"/>
</dbReference>
<gene>
    <name evidence="1" type="ORF">GCM10009759_62440</name>
</gene>
<reference evidence="2" key="1">
    <citation type="journal article" date="2019" name="Int. J. Syst. Evol. Microbiol.">
        <title>The Global Catalogue of Microorganisms (GCM) 10K type strain sequencing project: providing services to taxonomists for standard genome sequencing and annotation.</title>
        <authorList>
            <consortium name="The Broad Institute Genomics Platform"/>
            <consortium name="The Broad Institute Genome Sequencing Center for Infectious Disease"/>
            <person name="Wu L."/>
            <person name="Ma J."/>
        </authorList>
    </citation>
    <scope>NUCLEOTIDE SEQUENCE [LARGE SCALE GENOMIC DNA]</scope>
    <source>
        <strain evidence="2">JCM 14559</strain>
    </source>
</reference>
<organism evidence="1 2">
    <name type="scientific">Kitasatospora saccharophila</name>
    <dbReference type="NCBI Taxonomy" id="407973"/>
    <lineage>
        <taxon>Bacteria</taxon>
        <taxon>Bacillati</taxon>
        <taxon>Actinomycetota</taxon>
        <taxon>Actinomycetes</taxon>
        <taxon>Kitasatosporales</taxon>
        <taxon>Streptomycetaceae</taxon>
        <taxon>Kitasatospora</taxon>
    </lineage>
</organism>